<dbReference type="OrthoDB" id="696112at2759"/>
<sequence>MGYRLRDFLYYKKRYANDTASLILIDFDNQIADMMAQNKGERKLRMVLSKVELTEMQVGITPMKRPRGTTTEKPADVPTAEEPIDAYKEWLANLQQDQPDTEFRDDYRDETINTYK</sequence>
<dbReference type="AlphaFoldDB" id="A0A3L6TFZ3"/>
<feature type="region of interest" description="Disordered" evidence="1">
    <location>
        <begin position="96"/>
        <end position="116"/>
    </location>
</feature>
<protein>
    <submittedName>
        <fullName evidence="2">Uncharacterized protein</fullName>
    </submittedName>
</protein>
<proteinExistence type="predicted"/>
<feature type="compositionally biased region" description="Basic and acidic residues" evidence="1">
    <location>
        <begin position="101"/>
        <end position="116"/>
    </location>
</feature>
<evidence type="ECO:0000256" key="1">
    <source>
        <dbReference type="SAM" id="MobiDB-lite"/>
    </source>
</evidence>
<organism evidence="2 3">
    <name type="scientific">Panicum miliaceum</name>
    <name type="common">Proso millet</name>
    <name type="synonym">Broomcorn millet</name>
    <dbReference type="NCBI Taxonomy" id="4540"/>
    <lineage>
        <taxon>Eukaryota</taxon>
        <taxon>Viridiplantae</taxon>
        <taxon>Streptophyta</taxon>
        <taxon>Embryophyta</taxon>
        <taxon>Tracheophyta</taxon>
        <taxon>Spermatophyta</taxon>
        <taxon>Magnoliopsida</taxon>
        <taxon>Liliopsida</taxon>
        <taxon>Poales</taxon>
        <taxon>Poaceae</taxon>
        <taxon>PACMAD clade</taxon>
        <taxon>Panicoideae</taxon>
        <taxon>Panicodae</taxon>
        <taxon>Paniceae</taxon>
        <taxon>Panicinae</taxon>
        <taxon>Panicum</taxon>
        <taxon>Panicum sect. Panicum</taxon>
    </lineage>
</organism>
<evidence type="ECO:0000313" key="2">
    <source>
        <dbReference type="EMBL" id="RLN36233.1"/>
    </source>
</evidence>
<name>A0A3L6TFZ3_PANMI</name>
<keyword evidence="3" id="KW-1185">Reference proteome</keyword>
<dbReference type="Proteomes" id="UP000275267">
    <property type="component" value="Unassembled WGS sequence"/>
</dbReference>
<feature type="region of interest" description="Disordered" evidence="1">
    <location>
        <begin position="59"/>
        <end position="81"/>
    </location>
</feature>
<reference evidence="3" key="1">
    <citation type="journal article" date="2019" name="Nat. Commun.">
        <title>The genome of broomcorn millet.</title>
        <authorList>
            <person name="Zou C."/>
            <person name="Miki D."/>
            <person name="Li D."/>
            <person name="Tang Q."/>
            <person name="Xiao L."/>
            <person name="Rajput S."/>
            <person name="Deng P."/>
            <person name="Jia W."/>
            <person name="Huang R."/>
            <person name="Zhang M."/>
            <person name="Sun Y."/>
            <person name="Hu J."/>
            <person name="Fu X."/>
            <person name="Schnable P.S."/>
            <person name="Li F."/>
            <person name="Zhang H."/>
            <person name="Feng B."/>
            <person name="Zhu X."/>
            <person name="Liu R."/>
            <person name="Schnable J.C."/>
            <person name="Zhu J.-K."/>
            <person name="Zhang H."/>
        </authorList>
    </citation>
    <scope>NUCLEOTIDE SEQUENCE [LARGE SCALE GENOMIC DNA]</scope>
</reference>
<evidence type="ECO:0000313" key="3">
    <source>
        <dbReference type="Proteomes" id="UP000275267"/>
    </source>
</evidence>
<gene>
    <name evidence="2" type="ORF">C2845_PM03G30160</name>
</gene>
<comment type="caution">
    <text evidence="2">The sequence shown here is derived from an EMBL/GenBank/DDBJ whole genome shotgun (WGS) entry which is preliminary data.</text>
</comment>
<dbReference type="EMBL" id="PQIB02000002">
    <property type="protein sequence ID" value="RLN36233.1"/>
    <property type="molecule type" value="Genomic_DNA"/>
</dbReference>
<accession>A0A3L6TFZ3</accession>